<evidence type="ECO:0000313" key="2">
    <source>
        <dbReference type="Proteomes" id="UP000604730"/>
    </source>
</evidence>
<dbReference type="Gene3D" id="6.10.320.10">
    <property type="match status" value="1"/>
</dbReference>
<keyword evidence="2" id="KW-1185">Reference proteome</keyword>
<gene>
    <name evidence="1" type="ORF">JJN12_04200</name>
</gene>
<accession>A0ABS1IYL1</accession>
<name>A0ABS1IYL1_9FIRM</name>
<dbReference type="InterPro" id="IPR047741">
    <property type="entry name" value="DIP1984-like"/>
</dbReference>
<protein>
    <submittedName>
        <fullName evidence="1">DIP1984 family protein</fullName>
    </submittedName>
</protein>
<comment type="caution">
    <text evidence="1">The sequence shown here is derived from an EMBL/GenBank/DDBJ whole genome shotgun (WGS) entry which is preliminary data.</text>
</comment>
<reference evidence="1 2" key="1">
    <citation type="submission" date="2021-01" db="EMBL/GenBank/DDBJ databases">
        <title>Isolation and description of Catonella massiliensis sp. nov., a novel Catonella species, isolated from a stable periodontitis subject.</title>
        <authorList>
            <person name="Antezack A."/>
            <person name="Boxberger M."/>
            <person name="La Scola B."/>
            <person name="Monnet-Corti V."/>
        </authorList>
    </citation>
    <scope>NUCLEOTIDE SEQUENCE [LARGE SCALE GENOMIC DNA]</scope>
    <source>
        <strain evidence="1 2">Marseille-Q4567</strain>
    </source>
</reference>
<evidence type="ECO:0000313" key="1">
    <source>
        <dbReference type="EMBL" id="MBK5896986.1"/>
    </source>
</evidence>
<dbReference type="Proteomes" id="UP000604730">
    <property type="component" value="Unassembled WGS sequence"/>
</dbReference>
<dbReference type="NCBIfam" id="NF038048">
    <property type="entry name" value="DIP1984_fam"/>
    <property type="match status" value="1"/>
</dbReference>
<organism evidence="1 2">
    <name type="scientific">Catonella massiliensis</name>
    <dbReference type="NCBI Taxonomy" id="2799636"/>
    <lineage>
        <taxon>Bacteria</taxon>
        <taxon>Bacillati</taxon>
        <taxon>Bacillota</taxon>
        <taxon>Clostridia</taxon>
        <taxon>Lachnospirales</taxon>
        <taxon>Lachnospiraceae</taxon>
        <taxon>Catonella</taxon>
    </lineage>
</organism>
<proteinExistence type="predicted"/>
<dbReference type="Pfam" id="PF20935">
    <property type="entry name" value="DUF6847"/>
    <property type="match status" value="1"/>
</dbReference>
<dbReference type="CDD" id="cd12208">
    <property type="entry name" value="DIP1984-like"/>
    <property type="match status" value="1"/>
</dbReference>
<sequence length="152" mass="17091">MKLAEALQERADLVNNIERLRSRIRNNALVQEGEEPAENPKELIKELDGCIERFGFLASKINKTNNETKIGDMTITEVIAKKDALILKAGAYRDFVYEASSMAGRARGTEIKIVPTLKVTDLQKTVDKLSKEIRLLDNSLQATNWSTDLIED</sequence>
<dbReference type="RefSeq" id="WP_208428505.1">
    <property type="nucleotide sequence ID" value="NZ_JAEPRJ010000001.1"/>
</dbReference>
<dbReference type="EMBL" id="JAEPRJ010000001">
    <property type="protein sequence ID" value="MBK5896986.1"/>
    <property type="molecule type" value="Genomic_DNA"/>
</dbReference>